<reference evidence="3" key="1">
    <citation type="journal article" date="2021" name="Nat. Commun.">
        <title>Genetic determinants of endophytism in the Arabidopsis root mycobiome.</title>
        <authorList>
            <person name="Mesny F."/>
            <person name="Miyauchi S."/>
            <person name="Thiergart T."/>
            <person name="Pickel B."/>
            <person name="Atanasova L."/>
            <person name="Karlsson M."/>
            <person name="Huettel B."/>
            <person name="Barry K.W."/>
            <person name="Haridas S."/>
            <person name="Chen C."/>
            <person name="Bauer D."/>
            <person name="Andreopoulos W."/>
            <person name="Pangilinan J."/>
            <person name="LaButti K."/>
            <person name="Riley R."/>
            <person name="Lipzen A."/>
            <person name="Clum A."/>
            <person name="Drula E."/>
            <person name="Henrissat B."/>
            <person name="Kohler A."/>
            <person name="Grigoriev I.V."/>
            <person name="Martin F.M."/>
            <person name="Hacquard S."/>
        </authorList>
    </citation>
    <scope>NUCLEOTIDE SEQUENCE</scope>
    <source>
        <strain evidence="3">MPI-CAGE-CH-0243</strain>
    </source>
</reference>
<comment type="similarity">
    <text evidence="1">Belongs to the cycloisomerase 2 family.</text>
</comment>
<protein>
    <submittedName>
        <fullName evidence="3">3-carboxymuconate cyclase</fullName>
    </submittedName>
</protein>
<dbReference type="InterPro" id="IPR019405">
    <property type="entry name" value="Lactonase_7-beta_prop"/>
</dbReference>
<feature type="chain" id="PRO_5040161466" evidence="2">
    <location>
        <begin position="19"/>
        <end position="401"/>
    </location>
</feature>
<dbReference type="Pfam" id="PF10282">
    <property type="entry name" value="Lactonase"/>
    <property type="match status" value="1"/>
</dbReference>
<dbReference type="Proteomes" id="UP000700596">
    <property type="component" value="Unassembled WGS sequence"/>
</dbReference>
<dbReference type="SUPFAM" id="SSF51004">
    <property type="entry name" value="C-terminal (heme d1) domain of cytochrome cd1-nitrite reductase"/>
    <property type="match status" value="1"/>
</dbReference>
<feature type="signal peptide" evidence="2">
    <location>
        <begin position="1"/>
        <end position="18"/>
    </location>
</feature>
<dbReference type="PANTHER" id="PTHR30344">
    <property type="entry name" value="6-PHOSPHOGLUCONOLACTONASE-RELATED"/>
    <property type="match status" value="1"/>
</dbReference>
<proteinExistence type="inferred from homology"/>
<gene>
    <name evidence="3" type="ORF">B0J11DRAFT_290769</name>
</gene>
<comment type="caution">
    <text evidence="3">The sequence shown here is derived from an EMBL/GenBank/DDBJ whole genome shotgun (WGS) entry which is preliminary data.</text>
</comment>
<evidence type="ECO:0000313" key="4">
    <source>
        <dbReference type="Proteomes" id="UP000700596"/>
    </source>
</evidence>
<evidence type="ECO:0000256" key="2">
    <source>
        <dbReference type="SAM" id="SignalP"/>
    </source>
</evidence>
<accession>A0A9P9DWD7</accession>
<dbReference type="GO" id="GO:0017057">
    <property type="term" value="F:6-phosphogluconolactonase activity"/>
    <property type="evidence" value="ECO:0007669"/>
    <property type="project" value="TreeGrafter"/>
</dbReference>
<organism evidence="3 4">
    <name type="scientific">Dendryphion nanum</name>
    <dbReference type="NCBI Taxonomy" id="256645"/>
    <lineage>
        <taxon>Eukaryota</taxon>
        <taxon>Fungi</taxon>
        <taxon>Dikarya</taxon>
        <taxon>Ascomycota</taxon>
        <taxon>Pezizomycotina</taxon>
        <taxon>Dothideomycetes</taxon>
        <taxon>Pleosporomycetidae</taxon>
        <taxon>Pleosporales</taxon>
        <taxon>Torulaceae</taxon>
        <taxon>Dendryphion</taxon>
    </lineage>
</organism>
<dbReference type="OrthoDB" id="9972196at2759"/>
<keyword evidence="4" id="KW-1185">Reference proteome</keyword>
<sequence>MALHKLLLAASLASSVSAARLYVSSYAANSSTVGKVTTLDLKNGLGAASLIKLSENSESGSNPTWLDASPDDGNIYVINEGWFDPLASITSLKKGKDGKLTKFAKIDIVQGPVSSQFYNKNKNVAVAHYGGSAITSYKFNKNGTFTTQQEFIFKTPPGPRPEQEASHVHHSVIDPTGKFIVFPDLGSDEVRVYTIGKDNLLTAQKSIKTPAAYGPRHAAFWTANGAPVYGQKPSTYLFVIHELINRVTSYRVSTDASGVPSFTQVFETELYKGEKPVGTRAAEISVSPDNQFLLASNRNATIFSVPNPDPKNSTKIPSDSITTFKPKADGSLEIVDQAASGGSFPRHFALNKKGDLIAVANQRSKSVDIFKRNVKTGAIGERVATQQNFDGEVNFVLWEED</sequence>
<dbReference type="InterPro" id="IPR050282">
    <property type="entry name" value="Cycloisomerase_2"/>
</dbReference>
<dbReference type="PANTHER" id="PTHR30344:SF1">
    <property type="entry name" value="6-PHOSPHOGLUCONOLACTONASE"/>
    <property type="match status" value="1"/>
</dbReference>
<dbReference type="EMBL" id="JAGMWT010000006">
    <property type="protein sequence ID" value="KAH7126970.1"/>
    <property type="molecule type" value="Genomic_DNA"/>
</dbReference>
<dbReference type="InterPro" id="IPR015943">
    <property type="entry name" value="WD40/YVTN_repeat-like_dom_sf"/>
</dbReference>
<name>A0A9P9DWD7_9PLEO</name>
<evidence type="ECO:0000313" key="3">
    <source>
        <dbReference type="EMBL" id="KAH7126970.1"/>
    </source>
</evidence>
<dbReference type="AlphaFoldDB" id="A0A9P9DWD7"/>
<dbReference type="Gene3D" id="2.130.10.10">
    <property type="entry name" value="YVTN repeat-like/Quinoprotein amine dehydrogenase"/>
    <property type="match status" value="1"/>
</dbReference>
<keyword evidence="2" id="KW-0732">Signal</keyword>
<evidence type="ECO:0000256" key="1">
    <source>
        <dbReference type="ARBA" id="ARBA00005564"/>
    </source>
</evidence>
<dbReference type="InterPro" id="IPR011048">
    <property type="entry name" value="Haem_d1_sf"/>
</dbReference>